<organism evidence="2 3">
    <name type="scientific">Burkholderia territorii</name>
    <dbReference type="NCBI Taxonomy" id="1503055"/>
    <lineage>
        <taxon>Bacteria</taxon>
        <taxon>Pseudomonadati</taxon>
        <taxon>Pseudomonadota</taxon>
        <taxon>Betaproteobacteria</taxon>
        <taxon>Burkholderiales</taxon>
        <taxon>Burkholderiaceae</taxon>
        <taxon>Burkholderia</taxon>
        <taxon>Burkholderia cepacia complex</taxon>
    </lineage>
</organism>
<keyword evidence="1" id="KW-0472">Membrane</keyword>
<dbReference type="Proteomes" id="UP000068016">
    <property type="component" value="Unassembled WGS sequence"/>
</dbReference>
<evidence type="ECO:0000313" key="2">
    <source>
        <dbReference type="EMBL" id="KWN05599.1"/>
    </source>
</evidence>
<comment type="caution">
    <text evidence="2">The sequence shown here is derived from an EMBL/GenBank/DDBJ whole genome shotgun (WGS) entry which is preliminary data.</text>
</comment>
<sequence>MIVLVIPFMFFYLIGHHRWTTISLPLLKFFFECVSTPLLSRCLNLAFFAFAFTFTRVIHQLILLGIVNQIRRPLLLLASRISSDMLPTLTKRVVRNNFRLASCIACASIDSTYSAL</sequence>
<protein>
    <submittedName>
        <fullName evidence="2">Uncharacterized protein</fullName>
    </submittedName>
</protein>
<proteinExistence type="predicted"/>
<keyword evidence="1" id="KW-0812">Transmembrane</keyword>
<evidence type="ECO:0000313" key="3">
    <source>
        <dbReference type="Proteomes" id="UP000068016"/>
    </source>
</evidence>
<gene>
    <name evidence="2" type="ORF">WT83_28970</name>
</gene>
<evidence type="ECO:0000256" key="1">
    <source>
        <dbReference type="SAM" id="Phobius"/>
    </source>
</evidence>
<reference evidence="2 3" key="1">
    <citation type="submission" date="2015-11" db="EMBL/GenBank/DDBJ databases">
        <title>Expanding the genomic diversity of Burkholderia species for the development of highly accurate diagnostics.</title>
        <authorList>
            <person name="Sahl J."/>
            <person name="Keim P."/>
            <person name="Wagner D."/>
        </authorList>
    </citation>
    <scope>NUCLEOTIDE SEQUENCE [LARGE SCALE GENOMIC DNA]</scope>
    <source>
        <strain evidence="2 3">MSMB793WGS</strain>
    </source>
</reference>
<keyword evidence="1" id="KW-1133">Transmembrane helix</keyword>
<dbReference type="EMBL" id="LPLZ01000081">
    <property type="protein sequence ID" value="KWN05599.1"/>
    <property type="molecule type" value="Genomic_DNA"/>
</dbReference>
<name>A0A125K3V1_9BURK</name>
<feature type="transmembrane region" description="Helical" evidence="1">
    <location>
        <begin position="47"/>
        <end position="67"/>
    </location>
</feature>
<accession>A0A125K3V1</accession>
<dbReference type="AlphaFoldDB" id="A0A125K3V1"/>